<accession>A0AAW9CXI6</accession>
<comment type="caution">
    <text evidence="2">The sequence shown here is derived from an EMBL/GenBank/DDBJ whole genome shotgun (WGS) entry which is preliminary data.</text>
</comment>
<protein>
    <submittedName>
        <fullName evidence="2">Uncharacterized protein</fullName>
    </submittedName>
</protein>
<sequence length="60" mass="6332">MSAAGNAVRRGAAGQTAEVRRRTGRRGAIGRRTARECESPPAARAKACDPSPRAVLDQSR</sequence>
<organism evidence="2 3">
    <name type="scientific">Burkholderia thailandensis</name>
    <dbReference type="NCBI Taxonomy" id="57975"/>
    <lineage>
        <taxon>Bacteria</taxon>
        <taxon>Pseudomonadati</taxon>
        <taxon>Pseudomonadota</taxon>
        <taxon>Betaproteobacteria</taxon>
        <taxon>Burkholderiales</taxon>
        <taxon>Burkholderiaceae</taxon>
        <taxon>Burkholderia</taxon>
        <taxon>pseudomallei group</taxon>
    </lineage>
</organism>
<reference evidence="2" key="1">
    <citation type="submission" date="2018-08" db="EMBL/GenBank/DDBJ databases">
        <title>Identification of Burkholderia cepacia strains that express a Burkholderia pseudomallei-like capsular polysaccharide.</title>
        <authorList>
            <person name="Burtnick M.N."/>
            <person name="Vongsouvath M."/>
            <person name="Newton P."/>
            <person name="Wuthiekanun V."/>
            <person name="Limmathurotsakul D."/>
            <person name="Brett P.J."/>
            <person name="Chantratita N."/>
            <person name="Dance D.A."/>
        </authorList>
    </citation>
    <scope>NUCLEOTIDE SEQUENCE</scope>
    <source>
        <strain evidence="2">SBXCC001</strain>
    </source>
</reference>
<evidence type="ECO:0000313" key="3">
    <source>
        <dbReference type="Proteomes" id="UP001272137"/>
    </source>
</evidence>
<dbReference type="Proteomes" id="UP001272137">
    <property type="component" value="Unassembled WGS sequence"/>
</dbReference>
<evidence type="ECO:0000313" key="2">
    <source>
        <dbReference type="EMBL" id="MDW9255345.1"/>
    </source>
</evidence>
<gene>
    <name evidence="2" type="ORF">C7S16_2227</name>
</gene>
<name>A0AAW9CXI6_BURTH</name>
<dbReference type="EMBL" id="QXCT01000002">
    <property type="protein sequence ID" value="MDW9255345.1"/>
    <property type="molecule type" value="Genomic_DNA"/>
</dbReference>
<dbReference type="AlphaFoldDB" id="A0AAW9CXI6"/>
<feature type="compositionally biased region" description="Low complexity" evidence="1">
    <location>
        <begin position="1"/>
        <end position="17"/>
    </location>
</feature>
<proteinExistence type="predicted"/>
<feature type="region of interest" description="Disordered" evidence="1">
    <location>
        <begin position="1"/>
        <end position="60"/>
    </location>
</feature>
<evidence type="ECO:0000256" key="1">
    <source>
        <dbReference type="SAM" id="MobiDB-lite"/>
    </source>
</evidence>